<keyword evidence="2" id="KW-0813">Transport</keyword>
<accession>A0A1S8YGX5</accession>
<keyword evidence="4" id="KW-0762">Sugar transport</keyword>
<dbReference type="RefSeq" id="WP_078004379.1">
    <property type="nucleotide sequence ID" value="NZ_MRUL01000018.1"/>
</dbReference>
<dbReference type="PROSITE" id="PS51096">
    <property type="entry name" value="PTS_EIIA_TYPE_4"/>
    <property type="match status" value="1"/>
</dbReference>
<feature type="domain" description="PTS EIIA type-4" evidence="8">
    <location>
        <begin position="1"/>
        <end position="125"/>
    </location>
</feature>
<dbReference type="GO" id="GO:0016020">
    <property type="term" value="C:membrane"/>
    <property type="evidence" value="ECO:0007669"/>
    <property type="project" value="InterPro"/>
</dbReference>
<evidence type="ECO:0000256" key="6">
    <source>
        <dbReference type="ARBA" id="ARBA00022683"/>
    </source>
</evidence>
<dbReference type="STRING" id="1926881.BTJ39_19460"/>
<dbReference type="InterPro" id="IPR004701">
    <property type="entry name" value="PTS_EIIA_man-typ"/>
</dbReference>
<dbReference type="Proteomes" id="UP000190667">
    <property type="component" value="Unassembled WGS sequence"/>
</dbReference>
<evidence type="ECO:0000313" key="10">
    <source>
        <dbReference type="Proteomes" id="UP000190667"/>
    </source>
</evidence>
<comment type="subcellular location">
    <subcellularLocation>
        <location evidence="1">Cytoplasm</location>
    </subcellularLocation>
</comment>
<proteinExistence type="predicted"/>
<dbReference type="InterPro" id="IPR051471">
    <property type="entry name" value="Bacterial_PTS_sugar_comp"/>
</dbReference>
<keyword evidence="7" id="KW-0418">Kinase</keyword>
<evidence type="ECO:0000256" key="2">
    <source>
        <dbReference type="ARBA" id="ARBA00022448"/>
    </source>
</evidence>
<comment type="caution">
    <text evidence="9">The sequence shown here is derived from an EMBL/GenBank/DDBJ whole genome shotgun (WGS) entry which is preliminary data.</text>
</comment>
<sequence>MTAIIFAAHGLSAPGMKDSVEMVVGPQTHFYTLMLSQEEGIAPFKAALTGLVNRLRSDGGQQILILTDMPAGTPYNLSVQLALELPDIAVLSGANFPMVLTALEQADDSLDELTHQVIETGRSAIARFQEVTATEDDF</sequence>
<dbReference type="CDD" id="cd00006">
    <property type="entry name" value="PTS_IIA_man"/>
    <property type="match status" value="1"/>
</dbReference>
<evidence type="ECO:0000256" key="7">
    <source>
        <dbReference type="ARBA" id="ARBA00022777"/>
    </source>
</evidence>
<dbReference type="OrthoDB" id="3183705at2"/>
<evidence type="ECO:0000256" key="5">
    <source>
        <dbReference type="ARBA" id="ARBA00022679"/>
    </source>
</evidence>
<protein>
    <recommendedName>
        <fullName evidence="8">PTS EIIA type-4 domain-containing protein</fullName>
    </recommendedName>
</protein>
<dbReference type="InterPro" id="IPR036662">
    <property type="entry name" value="PTS_EIIA_man-typ_sf"/>
</dbReference>
<dbReference type="GO" id="GO:0005737">
    <property type="term" value="C:cytoplasm"/>
    <property type="evidence" value="ECO:0007669"/>
    <property type="project" value="UniProtKB-SubCell"/>
</dbReference>
<keyword evidence="10" id="KW-1185">Reference proteome</keyword>
<evidence type="ECO:0000256" key="4">
    <source>
        <dbReference type="ARBA" id="ARBA00022597"/>
    </source>
</evidence>
<dbReference type="Pfam" id="PF03610">
    <property type="entry name" value="EIIA-man"/>
    <property type="match status" value="1"/>
</dbReference>
<dbReference type="PANTHER" id="PTHR33799:SF1">
    <property type="entry name" value="PTS SYSTEM MANNOSE-SPECIFIC EIIAB COMPONENT-RELATED"/>
    <property type="match status" value="1"/>
</dbReference>
<evidence type="ECO:0000256" key="3">
    <source>
        <dbReference type="ARBA" id="ARBA00022490"/>
    </source>
</evidence>
<dbReference type="AlphaFoldDB" id="A0A1S8YGX5"/>
<dbReference type="SUPFAM" id="SSF53062">
    <property type="entry name" value="PTS system fructose IIA component-like"/>
    <property type="match status" value="1"/>
</dbReference>
<keyword evidence="3" id="KW-0963">Cytoplasm</keyword>
<organism evidence="9 10">
    <name type="scientific">Izhakiella australiensis</name>
    <dbReference type="NCBI Taxonomy" id="1926881"/>
    <lineage>
        <taxon>Bacteria</taxon>
        <taxon>Pseudomonadati</taxon>
        <taxon>Pseudomonadota</taxon>
        <taxon>Gammaproteobacteria</taxon>
        <taxon>Enterobacterales</taxon>
        <taxon>Erwiniaceae</taxon>
        <taxon>Izhakiella</taxon>
    </lineage>
</organism>
<keyword evidence="6" id="KW-0598">Phosphotransferase system</keyword>
<evidence type="ECO:0000313" key="9">
    <source>
        <dbReference type="EMBL" id="OON37993.1"/>
    </source>
</evidence>
<reference evidence="9 10" key="1">
    <citation type="submission" date="2016-12" db="EMBL/GenBank/DDBJ databases">
        <title>Izhakiella australiana sp. nov. of genus Izhakiella isolated from Australian desert.</title>
        <authorList>
            <person name="Ji M."/>
        </authorList>
    </citation>
    <scope>NUCLEOTIDE SEQUENCE [LARGE SCALE GENOMIC DNA]</scope>
    <source>
        <strain evidence="9 10">D4N98</strain>
    </source>
</reference>
<dbReference type="EMBL" id="MRUL01000018">
    <property type="protein sequence ID" value="OON37993.1"/>
    <property type="molecule type" value="Genomic_DNA"/>
</dbReference>
<dbReference type="PANTHER" id="PTHR33799">
    <property type="entry name" value="PTS PERMEASE-RELATED-RELATED"/>
    <property type="match status" value="1"/>
</dbReference>
<dbReference type="GO" id="GO:0009401">
    <property type="term" value="P:phosphoenolpyruvate-dependent sugar phosphotransferase system"/>
    <property type="evidence" value="ECO:0007669"/>
    <property type="project" value="UniProtKB-KW"/>
</dbReference>
<evidence type="ECO:0000259" key="8">
    <source>
        <dbReference type="PROSITE" id="PS51096"/>
    </source>
</evidence>
<name>A0A1S8YGX5_9GAMM</name>
<evidence type="ECO:0000256" key="1">
    <source>
        <dbReference type="ARBA" id="ARBA00004496"/>
    </source>
</evidence>
<keyword evidence="5" id="KW-0808">Transferase</keyword>
<gene>
    <name evidence="9" type="ORF">BTJ39_19460</name>
</gene>
<dbReference type="InterPro" id="IPR033887">
    <property type="entry name" value="PTS_IIA_man"/>
</dbReference>
<dbReference type="Gene3D" id="3.40.50.510">
    <property type="entry name" value="Phosphotransferase system, mannose-type IIA component"/>
    <property type="match status" value="1"/>
</dbReference>
<dbReference type="GO" id="GO:0016301">
    <property type="term" value="F:kinase activity"/>
    <property type="evidence" value="ECO:0007669"/>
    <property type="project" value="UniProtKB-KW"/>
</dbReference>